<feature type="region of interest" description="Disordered" evidence="4">
    <location>
        <begin position="271"/>
        <end position="292"/>
    </location>
</feature>
<dbReference type="GO" id="GO:0043565">
    <property type="term" value="F:sequence-specific DNA binding"/>
    <property type="evidence" value="ECO:0007669"/>
    <property type="project" value="InterPro"/>
</dbReference>
<gene>
    <name evidence="6" type="ORF">PM3016_6828</name>
</gene>
<dbReference type="Pfam" id="PF12833">
    <property type="entry name" value="HTH_18"/>
    <property type="match status" value="1"/>
</dbReference>
<keyword evidence="3" id="KW-0804">Transcription</keyword>
<evidence type="ECO:0000313" key="7">
    <source>
        <dbReference type="Proteomes" id="UP000007523"/>
    </source>
</evidence>
<dbReference type="GO" id="GO:0003700">
    <property type="term" value="F:DNA-binding transcription factor activity"/>
    <property type="evidence" value="ECO:0007669"/>
    <property type="project" value="InterPro"/>
</dbReference>
<dbReference type="SMART" id="SM00342">
    <property type="entry name" value="HTH_ARAC"/>
    <property type="match status" value="1"/>
</dbReference>
<dbReference type="STRING" id="1116391.PM3016_6828"/>
<dbReference type="SUPFAM" id="SSF51215">
    <property type="entry name" value="Regulatory protein AraC"/>
    <property type="match status" value="1"/>
</dbReference>
<keyword evidence="2" id="KW-0238">DNA-binding</keyword>
<reference evidence="6 7" key="1">
    <citation type="journal article" date="2012" name="J. Bacteriol.">
        <title>Complete Genome Sequence of Paenibacillus mucilaginosus 3016, a Bacterium Functional as Microbial Fertilizer.</title>
        <authorList>
            <person name="Ma M."/>
            <person name="Wang Z."/>
            <person name="Li L."/>
            <person name="Jiang X."/>
            <person name="Guan D."/>
            <person name="Cao F."/>
            <person name="Chen H."/>
            <person name="Wang X."/>
            <person name="Shen D."/>
            <person name="Du B."/>
            <person name="Li J."/>
        </authorList>
    </citation>
    <scope>NUCLEOTIDE SEQUENCE [LARGE SCALE GENOMIC DNA]</scope>
    <source>
        <strain evidence="6 7">3016</strain>
    </source>
</reference>
<feature type="domain" description="HTH araC/xylS-type" evidence="5">
    <location>
        <begin position="180"/>
        <end position="277"/>
    </location>
</feature>
<protein>
    <submittedName>
        <fullName evidence="6">AraC family transcriptional regulator</fullName>
    </submittedName>
</protein>
<dbReference type="InterPro" id="IPR018062">
    <property type="entry name" value="HTH_AraC-typ_CS"/>
</dbReference>
<name>H6NPS4_9BACL</name>
<keyword evidence="7" id="KW-1185">Reference proteome</keyword>
<dbReference type="HOGENOM" id="CLU_000445_88_6_9"/>
<dbReference type="InterPro" id="IPR018060">
    <property type="entry name" value="HTH_AraC"/>
</dbReference>
<dbReference type="PROSITE" id="PS00041">
    <property type="entry name" value="HTH_ARAC_FAMILY_1"/>
    <property type="match status" value="1"/>
</dbReference>
<evidence type="ECO:0000256" key="3">
    <source>
        <dbReference type="ARBA" id="ARBA00023163"/>
    </source>
</evidence>
<dbReference type="InterPro" id="IPR037923">
    <property type="entry name" value="HTH-like"/>
</dbReference>
<evidence type="ECO:0000256" key="2">
    <source>
        <dbReference type="ARBA" id="ARBA00023125"/>
    </source>
</evidence>
<dbReference type="Gene3D" id="2.60.120.280">
    <property type="entry name" value="Regulatory protein AraC"/>
    <property type="match status" value="1"/>
</dbReference>
<dbReference type="AlphaFoldDB" id="H6NPS4"/>
<sequence length="292" mass="33738">MEQGQLQIMRSYLDNVQMTLDTVHYTKVGTNWRYRFENPEENRFYFIREGSGWIRLRGRLHHPKPGELLLLPAGAKLELGLCSEEERFGKYWCHFGAKVGDVHLFQMLDLPFSIRVGDEDWLERQFRALEALYRSPSLTAPLRIKSVLLELVSYYMEEALRQQDSQSIALAPSAAEGKITAVLHYIDTHLSEGITVEELARQMHFHPNYFMPYFKTMMGLSPIAYITRKRMDKAKVLLRDTEVPVTEVAEAVGLELAYFSRLFKKQTALSPTQYRRNARGPRTEASSVSVPD</sequence>
<evidence type="ECO:0000313" key="6">
    <source>
        <dbReference type="EMBL" id="AFC33430.1"/>
    </source>
</evidence>
<dbReference type="InterPro" id="IPR009057">
    <property type="entry name" value="Homeodomain-like_sf"/>
</dbReference>
<dbReference type="PANTHER" id="PTHR43280">
    <property type="entry name" value="ARAC-FAMILY TRANSCRIPTIONAL REGULATOR"/>
    <property type="match status" value="1"/>
</dbReference>
<dbReference type="Proteomes" id="UP000007523">
    <property type="component" value="Chromosome"/>
</dbReference>
<evidence type="ECO:0000256" key="1">
    <source>
        <dbReference type="ARBA" id="ARBA00023015"/>
    </source>
</evidence>
<dbReference type="SUPFAM" id="SSF46689">
    <property type="entry name" value="Homeodomain-like"/>
    <property type="match status" value="2"/>
</dbReference>
<dbReference type="EMBL" id="CP003235">
    <property type="protein sequence ID" value="AFC33430.1"/>
    <property type="molecule type" value="Genomic_DNA"/>
</dbReference>
<accession>H6NPS4</accession>
<dbReference type="PROSITE" id="PS01124">
    <property type="entry name" value="HTH_ARAC_FAMILY_2"/>
    <property type="match status" value="1"/>
</dbReference>
<proteinExistence type="predicted"/>
<evidence type="ECO:0000259" key="5">
    <source>
        <dbReference type="PROSITE" id="PS01124"/>
    </source>
</evidence>
<dbReference type="Gene3D" id="1.10.10.60">
    <property type="entry name" value="Homeodomain-like"/>
    <property type="match status" value="2"/>
</dbReference>
<organism evidence="6 7">
    <name type="scientific">Paenibacillus mucilaginosus 3016</name>
    <dbReference type="NCBI Taxonomy" id="1116391"/>
    <lineage>
        <taxon>Bacteria</taxon>
        <taxon>Bacillati</taxon>
        <taxon>Bacillota</taxon>
        <taxon>Bacilli</taxon>
        <taxon>Bacillales</taxon>
        <taxon>Paenibacillaceae</taxon>
        <taxon>Paenibacillus</taxon>
    </lineage>
</organism>
<dbReference type="KEGG" id="pmq:PM3016_6828"/>
<dbReference type="RefSeq" id="WP_014372443.1">
    <property type="nucleotide sequence ID" value="NC_016935.1"/>
</dbReference>
<dbReference type="PANTHER" id="PTHR43280:SF2">
    <property type="entry name" value="HTH-TYPE TRANSCRIPTIONAL REGULATOR EXSA"/>
    <property type="match status" value="1"/>
</dbReference>
<evidence type="ECO:0000256" key="4">
    <source>
        <dbReference type="SAM" id="MobiDB-lite"/>
    </source>
</evidence>
<keyword evidence="1" id="KW-0805">Transcription regulation</keyword>